<evidence type="ECO:0000256" key="3">
    <source>
        <dbReference type="SAM" id="Phobius"/>
    </source>
</evidence>
<dbReference type="GO" id="GO:0008234">
    <property type="term" value="F:cysteine-type peptidase activity"/>
    <property type="evidence" value="ECO:0007669"/>
    <property type="project" value="InterPro"/>
</dbReference>
<evidence type="ECO:0000259" key="4">
    <source>
        <dbReference type="SMART" id="SM00645"/>
    </source>
</evidence>
<dbReference type="PROSITE" id="PS00639">
    <property type="entry name" value="THIOL_PROTEASE_HIS"/>
    <property type="match status" value="1"/>
</dbReference>
<dbReference type="InterPro" id="IPR000668">
    <property type="entry name" value="Peptidase_C1A_C"/>
</dbReference>
<feature type="transmembrane region" description="Helical" evidence="3">
    <location>
        <begin position="243"/>
        <end position="264"/>
    </location>
</feature>
<dbReference type="InterPro" id="IPR039417">
    <property type="entry name" value="Peptidase_C1A_papain-like"/>
</dbReference>
<keyword evidence="3" id="KW-0472">Membrane</keyword>
<protein>
    <submittedName>
        <fullName evidence="5">Cysteine proteinase, putative</fullName>
    </submittedName>
</protein>
<sequence length="382" mass="41594">MDCSRNSINQACSGGNQLTAIAGWSGNFYTEEEFPYILSSSGQSSRADAAESDDFCSETYTRQGVFALNESASIMSVSPRTEDALLEALQIGPVSVASAGYNNAFLTYTGGVLDDEACDSDDVVDHALLIVGYGTTDDGVDYYIAKNSWGPAWGEDGYVRLARNVRSDSRPYGACNILYQADYLEPYAVTCGLAYNAPCSTYANEEFCTVETGCQSSKYFAANYAFDASSIDSSGSSSSDKDGIYIGVSVSLGLLIIIGVVLFLRKMRREDREDRLEASKLAAFKDVFRRSISSASTMASKRSGGLTSAQGYLDAAEREDEEAAQRRDRYGHKLSEFRRRLQAAQGRRLGAVASQDDLLLLYLEEHRGNLDAAVVDFIDRES</sequence>
<evidence type="ECO:0000256" key="2">
    <source>
        <dbReference type="ARBA" id="ARBA00023145"/>
    </source>
</evidence>
<dbReference type="CDD" id="cd02248">
    <property type="entry name" value="Peptidase_C1A"/>
    <property type="match status" value="1"/>
</dbReference>
<evidence type="ECO:0000313" key="5">
    <source>
        <dbReference type="EMBL" id="GBG32645.1"/>
    </source>
</evidence>
<keyword evidence="3" id="KW-1133">Transmembrane helix</keyword>
<name>A0A2R5GPW1_9STRA</name>
<dbReference type="GO" id="GO:0006508">
    <property type="term" value="P:proteolysis"/>
    <property type="evidence" value="ECO:0007669"/>
    <property type="project" value="InterPro"/>
</dbReference>
<dbReference type="InterPro" id="IPR025660">
    <property type="entry name" value="Pept_his_AS"/>
</dbReference>
<dbReference type="AlphaFoldDB" id="A0A2R5GPW1"/>
<evidence type="ECO:0000256" key="1">
    <source>
        <dbReference type="ARBA" id="ARBA00008455"/>
    </source>
</evidence>
<comment type="caution">
    <text evidence="5">The sequence shown here is derived from an EMBL/GenBank/DDBJ whole genome shotgun (WGS) entry which is preliminary data.</text>
</comment>
<dbReference type="SMART" id="SM00645">
    <property type="entry name" value="Pept_C1"/>
    <property type="match status" value="1"/>
</dbReference>
<dbReference type="Proteomes" id="UP000241890">
    <property type="component" value="Unassembled WGS sequence"/>
</dbReference>
<dbReference type="Pfam" id="PF00112">
    <property type="entry name" value="Peptidase_C1"/>
    <property type="match status" value="1"/>
</dbReference>
<evidence type="ECO:0000313" key="6">
    <source>
        <dbReference type="Proteomes" id="UP000241890"/>
    </source>
</evidence>
<keyword evidence="3" id="KW-0812">Transmembrane</keyword>
<keyword evidence="6" id="KW-1185">Reference proteome</keyword>
<dbReference type="EMBL" id="BEYU01000126">
    <property type="protein sequence ID" value="GBG32645.1"/>
    <property type="molecule type" value="Genomic_DNA"/>
</dbReference>
<dbReference type="Gene3D" id="3.90.70.10">
    <property type="entry name" value="Cysteine proteinases"/>
    <property type="match status" value="1"/>
</dbReference>
<feature type="domain" description="Peptidase C1A papain C-terminal" evidence="4">
    <location>
        <begin position="1"/>
        <end position="175"/>
    </location>
</feature>
<dbReference type="PANTHER" id="PTHR12411">
    <property type="entry name" value="CYSTEINE PROTEASE FAMILY C1-RELATED"/>
    <property type="match status" value="1"/>
</dbReference>
<accession>A0A2R5GPW1</accession>
<organism evidence="5 6">
    <name type="scientific">Hondaea fermentalgiana</name>
    <dbReference type="NCBI Taxonomy" id="2315210"/>
    <lineage>
        <taxon>Eukaryota</taxon>
        <taxon>Sar</taxon>
        <taxon>Stramenopiles</taxon>
        <taxon>Bigyra</taxon>
        <taxon>Labyrinthulomycetes</taxon>
        <taxon>Thraustochytrida</taxon>
        <taxon>Thraustochytriidae</taxon>
        <taxon>Hondaea</taxon>
    </lineage>
</organism>
<comment type="similarity">
    <text evidence="1">Belongs to the peptidase C1 family.</text>
</comment>
<dbReference type="InterPro" id="IPR038765">
    <property type="entry name" value="Papain-like_cys_pep_sf"/>
</dbReference>
<dbReference type="InParanoid" id="A0A2R5GPW1"/>
<proteinExistence type="inferred from homology"/>
<dbReference type="SUPFAM" id="SSF54001">
    <property type="entry name" value="Cysteine proteinases"/>
    <property type="match status" value="1"/>
</dbReference>
<gene>
    <name evidence="5" type="ORF">FCC1311_088702</name>
</gene>
<dbReference type="InterPro" id="IPR013128">
    <property type="entry name" value="Peptidase_C1A"/>
</dbReference>
<dbReference type="OrthoDB" id="10253408at2759"/>
<reference evidence="5 6" key="1">
    <citation type="submission" date="2017-12" db="EMBL/GenBank/DDBJ databases">
        <title>Sequencing, de novo assembly and annotation of complete genome of a new Thraustochytrid species, strain FCC1311.</title>
        <authorList>
            <person name="Sedici K."/>
            <person name="Godart F."/>
            <person name="Aiese Cigliano R."/>
            <person name="Sanseverino W."/>
            <person name="Barakat M."/>
            <person name="Ortet P."/>
            <person name="Marechal E."/>
            <person name="Cagnac O."/>
            <person name="Amato A."/>
        </authorList>
    </citation>
    <scope>NUCLEOTIDE SEQUENCE [LARGE SCALE GENOMIC DNA]</scope>
</reference>
<keyword evidence="2" id="KW-0865">Zymogen</keyword>